<dbReference type="PANTHER" id="PTHR30043:SF1">
    <property type="entry name" value="ABC TRANSPORT SYSTEM PERMEASE PROTEIN P69"/>
    <property type="match status" value="1"/>
</dbReference>
<dbReference type="CDD" id="cd06261">
    <property type="entry name" value="TM_PBP2"/>
    <property type="match status" value="1"/>
</dbReference>
<proteinExistence type="inferred from homology"/>
<evidence type="ECO:0000256" key="3">
    <source>
        <dbReference type="ARBA" id="ARBA00022475"/>
    </source>
</evidence>
<keyword evidence="10" id="KW-1185">Reference proteome</keyword>
<comment type="caution">
    <text evidence="9">The sequence shown here is derived from an EMBL/GenBank/DDBJ whole genome shotgun (WGS) entry which is preliminary data.</text>
</comment>
<dbReference type="InterPro" id="IPR000515">
    <property type="entry name" value="MetI-like"/>
</dbReference>
<reference evidence="9 10" key="1">
    <citation type="submission" date="2020-09" db="EMBL/GenBank/DDBJ databases">
        <title>The genome sequence of type strain Labrenzia polysiphoniae KACC 19711.</title>
        <authorList>
            <person name="Liu Y."/>
        </authorList>
    </citation>
    <scope>NUCLEOTIDE SEQUENCE [LARGE SCALE GENOMIC DNA]</scope>
    <source>
        <strain evidence="9 10">KACC 19711</strain>
    </source>
</reference>
<protein>
    <submittedName>
        <fullName evidence="9">Phosphonate ABC transporter, permease protein PhnE</fullName>
    </submittedName>
</protein>
<keyword evidence="6 7" id="KW-0472">Membrane</keyword>
<feature type="transmembrane region" description="Helical" evidence="7">
    <location>
        <begin position="139"/>
        <end position="162"/>
    </location>
</feature>
<dbReference type="Proteomes" id="UP000615687">
    <property type="component" value="Unassembled WGS sequence"/>
</dbReference>
<evidence type="ECO:0000256" key="5">
    <source>
        <dbReference type="ARBA" id="ARBA00022989"/>
    </source>
</evidence>
<feature type="transmembrane region" description="Helical" evidence="7">
    <location>
        <begin position="94"/>
        <end position="118"/>
    </location>
</feature>
<dbReference type="InterPro" id="IPR005769">
    <property type="entry name" value="PhnE/PtxC"/>
</dbReference>
<gene>
    <name evidence="9" type="primary">phnE</name>
    <name evidence="9" type="ORF">IG617_05480</name>
</gene>
<dbReference type="SUPFAM" id="SSF161098">
    <property type="entry name" value="MetI-like"/>
    <property type="match status" value="1"/>
</dbReference>
<keyword evidence="2 7" id="KW-0813">Transport</keyword>
<dbReference type="EMBL" id="JACYXJ010000002">
    <property type="protein sequence ID" value="MBD8875736.1"/>
    <property type="molecule type" value="Genomic_DNA"/>
</dbReference>
<feature type="transmembrane region" description="Helical" evidence="7">
    <location>
        <begin position="249"/>
        <end position="272"/>
    </location>
</feature>
<keyword evidence="4 7" id="KW-0812">Transmembrane</keyword>
<comment type="subcellular location">
    <subcellularLocation>
        <location evidence="1 7">Cell membrane</location>
        <topology evidence="1 7">Multi-pass membrane protein</topology>
    </subcellularLocation>
</comment>
<feature type="transmembrane region" description="Helical" evidence="7">
    <location>
        <begin position="31"/>
        <end position="48"/>
    </location>
</feature>
<evidence type="ECO:0000256" key="4">
    <source>
        <dbReference type="ARBA" id="ARBA00022692"/>
    </source>
</evidence>
<evidence type="ECO:0000256" key="6">
    <source>
        <dbReference type="ARBA" id="ARBA00023136"/>
    </source>
</evidence>
<dbReference type="InterPro" id="IPR035906">
    <property type="entry name" value="MetI-like_sf"/>
</dbReference>
<evidence type="ECO:0000259" key="8">
    <source>
        <dbReference type="PROSITE" id="PS50928"/>
    </source>
</evidence>
<keyword evidence="5 7" id="KW-1133">Transmembrane helix</keyword>
<dbReference type="PROSITE" id="PS50928">
    <property type="entry name" value="ABC_TM1"/>
    <property type="match status" value="1"/>
</dbReference>
<dbReference type="Pfam" id="PF00528">
    <property type="entry name" value="BPD_transp_1"/>
    <property type="match status" value="1"/>
</dbReference>
<dbReference type="NCBIfam" id="TIGR01097">
    <property type="entry name" value="PhnE"/>
    <property type="match status" value="1"/>
</dbReference>
<feature type="domain" description="ABC transmembrane type-1" evidence="8">
    <location>
        <begin position="88"/>
        <end position="270"/>
    </location>
</feature>
<dbReference type="RefSeq" id="WP_192108082.1">
    <property type="nucleotide sequence ID" value="NZ_JACYXJ010000002.1"/>
</dbReference>
<feature type="transmembrane region" description="Helical" evidence="7">
    <location>
        <begin position="284"/>
        <end position="305"/>
    </location>
</feature>
<sequence>MTSAPMTSAADASRLAQSDIPIPGRGRQEQFFDLLIWGGLIIMLIWSFRPAEMDRLGDVLTGGGNMAMLLEDFLVPDFRYWRTYLALMLETVQMAVWGSMLSVLLAVPFGLLASNNIAPSWIVFPVRRLMDSFRAINELVFALIFVAAVGLGPLAGVLALVIHTTGTLAKLFSEAVEAIDPRPVEGIKATGAPQIQEVVYGVVPQVLPLWISYSLYRFEANVRSATVLGIVGAGGIGMSLSEALRGFDYSAGAAILLIILLTVSLLDIFGSLLRKVVIDGEKQYQFAAFFLLLTVLVIAIEIVLAGG</sequence>
<dbReference type="PANTHER" id="PTHR30043">
    <property type="entry name" value="PHOSPHONATES TRANSPORT SYSTEM PERMEASE PROTEIN"/>
    <property type="match status" value="1"/>
</dbReference>
<keyword evidence="3" id="KW-1003">Cell membrane</keyword>
<evidence type="ECO:0000256" key="7">
    <source>
        <dbReference type="RuleBase" id="RU363032"/>
    </source>
</evidence>
<name>A0ABR9CA35_9HYPH</name>
<evidence type="ECO:0000256" key="2">
    <source>
        <dbReference type="ARBA" id="ARBA00022448"/>
    </source>
</evidence>
<comment type="similarity">
    <text evidence="7">Belongs to the binding-protein-dependent transport system permease family.</text>
</comment>
<accession>A0ABR9CA35</accession>
<dbReference type="Gene3D" id="1.10.3720.10">
    <property type="entry name" value="MetI-like"/>
    <property type="match status" value="1"/>
</dbReference>
<evidence type="ECO:0000313" key="10">
    <source>
        <dbReference type="Proteomes" id="UP000615687"/>
    </source>
</evidence>
<evidence type="ECO:0000256" key="1">
    <source>
        <dbReference type="ARBA" id="ARBA00004651"/>
    </source>
</evidence>
<evidence type="ECO:0000313" key="9">
    <source>
        <dbReference type="EMBL" id="MBD8875736.1"/>
    </source>
</evidence>
<organism evidence="9 10">
    <name type="scientific">Roseibium polysiphoniae</name>
    <dbReference type="NCBI Taxonomy" id="2571221"/>
    <lineage>
        <taxon>Bacteria</taxon>
        <taxon>Pseudomonadati</taxon>
        <taxon>Pseudomonadota</taxon>
        <taxon>Alphaproteobacteria</taxon>
        <taxon>Hyphomicrobiales</taxon>
        <taxon>Stappiaceae</taxon>
        <taxon>Roseibium</taxon>
    </lineage>
</organism>